<dbReference type="GO" id="GO:0003985">
    <property type="term" value="F:acetyl-CoA C-acetyltransferase activity"/>
    <property type="evidence" value="ECO:0007669"/>
    <property type="project" value="UniProtKB-EC"/>
</dbReference>
<feature type="active site" description="Acyl-thioester intermediate" evidence="4">
    <location>
        <position position="91"/>
    </location>
</feature>
<evidence type="ECO:0000259" key="7">
    <source>
        <dbReference type="Pfam" id="PF02803"/>
    </source>
</evidence>
<dbReference type="PANTHER" id="PTHR43365">
    <property type="entry name" value="BLR7806 PROTEIN"/>
    <property type="match status" value="1"/>
</dbReference>
<accession>A0A0T5PAV2</accession>
<evidence type="ECO:0000313" key="8">
    <source>
        <dbReference type="EMBL" id="KRS18439.1"/>
    </source>
</evidence>
<feature type="domain" description="Thiolase C-terminal" evidence="7">
    <location>
        <begin position="280"/>
        <end position="400"/>
    </location>
</feature>
<dbReference type="InterPro" id="IPR020617">
    <property type="entry name" value="Thiolase_C"/>
</dbReference>
<name>A0A0T5PAV2_9RHOB</name>
<evidence type="ECO:0000256" key="5">
    <source>
        <dbReference type="RuleBase" id="RU003557"/>
    </source>
</evidence>
<dbReference type="InterPro" id="IPR020616">
    <property type="entry name" value="Thiolase_N"/>
</dbReference>
<dbReference type="Pfam" id="PF02803">
    <property type="entry name" value="Thiolase_C"/>
    <property type="match status" value="1"/>
</dbReference>
<dbReference type="EC" id="2.3.1.9" evidence="8"/>
<dbReference type="EMBL" id="CP031598">
    <property type="protein sequence ID" value="QEW25411.1"/>
    <property type="molecule type" value="Genomic_DNA"/>
</dbReference>
<dbReference type="AlphaFoldDB" id="A0A0T5PAV2"/>
<dbReference type="InterPro" id="IPR016039">
    <property type="entry name" value="Thiolase-like"/>
</dbReference>
<evidence type="ECO:0000313" key="9">
    <source>
        <dbReference type="EMBL" id="QEW25411.1"/>
    </source>
</evidence>
<dbReference type="Gene3D" id="3.40.47.10">
    <property type="match status" value="2"/>
</dbReference>
<dbReference type="EC" id="2.3.1.-" evidence="9"/>
<evidence type="ECO:0000256" key="4">
    <source>
        <dbReference type="PIRSR" id="PIRSR000429-1"/>
    </source>
</evidence>
<dbReference type="Proteomes" id="UP000051401">
    <property type="component" value="Unassembled WGS sequence"/>
</dbReference>
<protein>
    <submittedName>
        <fullName evidence="8">Acetyl-CoA acetyltransferase</fullName>
        <ecNumber evidence="8">2.3.1.9</ecNumber>
    </submittedName>
    <submittedName>
        <fullName evidence="9">Acyltransferase</fullName>
        <ecNumber evidence="9">2.3.1.-</ecNumber>
    </submittedName>
</protein>
<dbReference type="NCBIfam" id="TIGR01930">
    <property type="entry name" value="AcCoA-C-Actrans"/>
    <property type="match status" value="1"/>
</dbReference>
<feature type="active site" description="Proton acceptor" evidence="4">
    <location>
        <position position="357"/>
    </location>
</feature>
<evidence type="ECO:0000259" key="6">
    <source>
        <dbReference type="Pfam" id="PF00108"/>
    </source>
</evidence>
<evidence type="ECO:0000256" key="3">
    <source>
        <dbReference type="ARBA" id="ARBA00023315"/>
    </source>
</evidence>
<proteinExistence type="inferred from homology"/>
<evidence type="ECO:0000256" key="1">
    <source>
        <dbReference type="ARBA" id="ARBA00010982"/>
    </source>
</evidence>
<feature type="active site" description="Proton acceptor" evidence="4">
    <location>
        <position position="387"/>
    </location>
</feature>
<dbReference type="PATRIC" id="fig|540747.5.peg.3626"/>
<dbReference type="Pfam" id="PF00108">
    <property type="entry name" value="Thiolase_N"/>
    <property type="match status" value="1"/>
</dbReference>
<comment type="similarity">
    <text evidence="1 5">Belongs to the thiolase-like superfamily. Thiolase family.</text>
</comment>
<dbReference type="PROSITE" id="PS00737">
    <property type="entry name" value="THIOLASE_2"/>
    <property type="match status" value="1"/>
</dbReference>
<dbReference type="Proteomes" id="UP000325785">
    <property type="component" value="Chromosome"/>
</dbReference>
<dbReference type="PIRSF" id="PIRSF000429">
    <property type="entry name" value="Ac-CoA_Ac_transf"/>
    <property type="match status" value="1"/>
</dbReference>
<reference evidence="8 10" key="1">
    <citation type="submission" date="2015-04" db="EMBL/GenBank/DDBJ databases">
        <title>The draft genome sequence of Roseovarius indicus B108T.</title>
        <authorList>
            <person name="Li G."/>
            <person name="Lai Q."/>
            <person name="Shao Z."/>
            <person name="Yan P."/>
        </authorList>
    </citation>
    <scope>NUCLEOTIDE SEQUENCE [LARGE SCALE GENOMIC DNA]</scope>
    <source>
        <strain evidence="8 10">B108</strain>
    </source>
</reference>
<keyword evidence="3 5" id="KW-0012">Acyltransferase</keyword>
<dbReference type="STRING" id="540747.SAMN04488031_104349"/>
<sequence>MPDAIIFDHVRTPRGKGRPDGALHGVTPIQLAAQTLRELRRRTEFDPADLADTGLGIVMPVGEQGCDMTRFALLEAGYGDGAGGYQLNRFCTSGLDTVKMAGALVASGQADAAVGGGVESMSRVPIGSDGGAAYSDPAVLARFPYVPNGIAADLMASLDGTTREEADTYAAESQSRAAEARQDGRFARSLFPVRGPDGEVVLEEDEAIRPGTSAAKLGELPLAFESLGGLGYDDLVRDRYPSLERVSHVHTGGNSSGIVDGACAVLVGSEEWGRANGLAPRVRIRSAASLASEPHISLAGVVPATDAALRKAGMEIDDIDLFEVNEAFAVVPLRYARHYGIDRDLINANGGAIALGHPLGATGAMLLGTLIDELERRNLSTGLVTLCAAAGQSTAMIVERI</sequence>
<dbReference type="RefSeq" id="WP_057814453.1">
    <property type="nucleotide sequence ID" value="NZ_CP031598.1"/>
</dbReference>
<evidence type="ECO:0000313" key="11">
    <source>
        <dbReference type="Proteomes" id="UP000325785"/>
    </source>
</evidence>
<dbReference type="SUPFAM" id="SSF53901">
    <property type="entry name" value="Thiolase-like"/>
    <property type="match status" value="2"/>
</dbReference>
<keyword evidence="2 5" id="KW-0808">Transferase</keyword>
<reference evidence="9 11" key="2">
    <citation type="submission" date="2018-08" db="EMBL/GenBank/DDBJ databases">
        <title>Genetic Globetrotter - A new plasmid hitch-hiking vast phylogenetic and geographic distances.</title>
        <authorList>
            <person name="Vollmers J."/>
            <person name="Petersen J."/>
        </authorList>
    </citation>
    <scope>NUCLEOTIDE SEQUENCE [LARGE SCALE GENOMIC DNA]</scope>
    <source>
        <strain evidence="9 11">DSM 26383</strain>
    </source>
</reference>
<dbReference type="NCBIfam" id="NF006090">
    <property type="entry name" value="PRK08242.1"/>
    <property type="match status" value="1"/>
</dbReference>
<gene>
    <name evidence="9" type="primary">fadA_4</name>
    <name evidence="9" type="ORF">RIdsm_01197</name>
    <name evidence="8" type="ORF">XM52_06330</name>
</gene>
<feature type="domain" description="Thiolase N-terminal" evidence="6">
    <location>
        <begin position="5"/>
        <end position="228"/>
    </location>
</feature>
<dbReference type="CDD" id="cd00751">
    <property type="entry name" value="thiolase"/>
    <property type="match status" value="1"/>
</dbReference>
<dbReference type="EMBL" id="LAXI01000003">
    <property type="protein sequence ID" value="KRS18439.1"/>
    <property type="molecule type" value="Genomic_DNA"/>
</dbReference>
<evidence type="ECO:0000313" key="10">
    <source>
        <dbReference type="Proteomes" id="UP000051401"/>
    </source>
</evidence>
<organism evidence="8 10">
    <name type="scientific">Roseovarius indicus</name>
    <dbReference type="NCBI Taxonomy" id="540747"/>
    <lineage>
        <taxon>Bacteria</taxon>
        <taxon>Pseudomonadati</taxon>
        <taxon>Pseudomonadota</taxon>
        <taxon>Alphaproteobacteria</taxon>
        <taxon>Rhodobacterales</taxon>
        <taxon>Roseobacteraceae</taxon>
        <taxon>Roseovarius</taxon>
    </lineage>
</organism>
<dbReference type="PANTHER" id="PTHR43365:SF1">
    <property type="entry name" value="ACETYL-COA C-ACYLTRANSFERASE"/>
    <property type="match status" value="1"/>
</dbReference>
<dbReference type="KEGG" id="rid:RIdsm_01197"/>
<dbReference type="OrthoDB" id="9764638at2"/>
<keyword evidence="10" id="KW-1185">Reference proteome</keyword>
<dbReference type="InterPro" id="IPR002155">
    <property type="entry name" value="Thiolase"/>
</dbReference>
<dbReference type="InterPro" id="IPR020613">
    <property type="entry name" value="Thiolase_CS"/>
</dbReference>
<evidence type="ECO:0000256" key="2">
    <source>
        <dbReference type="ARBA" id="ARBA00022679"/>
    </source>
</evidence>